<dbReference type="RefSeq" id="WP_162501963.1">
    <property type="nucleotide sequence ID" value="NZ_JADEWB010000199.1"/>
</dbReference>
<evidence type="ECO:0008006" key="4">
    <source>
        <dbReference type="Google" id="ProtNLM"/>
    </source>
</evidence>
<evidence type="ECO:0000313" key="2">
    <source>
        <dbReference type="EMBL" id="MBE9238670.1"/>
    </source>
</evidence>
<name>A0ABR9VKB7_9CYAN</name>
<dbReference type="Proteomes" id="UP000606776">
    <property type="component" value="Unassembled WGS sequence"/>
</dbReference>
<accession>A0ABR9VKB7</accession>
<protein>
    <recommendedName>
        <fullName evidence="4">Transposase</fullName>
    </recommendedName>
</protein>
<dbReference type="EMBL" id="JADEWB010000199">
    <property type="protein sequence ID" value="MBE9238670.1"/>
    <property type="molecule type" value="Genomic_DNA"/>
</dbReference>
<reference evidence="2 3" key="1">
    <citation type="submission" date="2020-10" db="EMBL/GenBank/DDBJ databases">
        <authorList>
            <person name="Castelo-Branco R."/>
            <person name="Eusebio N."/>
            <person name="Adriana R."/>
            <person name="Vieira A."/>
            <person name="Brugerolle De Fraissinette N."/>
            <person name="Rezende De Castro R."/>
            <person name="Schneider M.P."/>
            <person name="Vasconcelos V."/>
            <person name="Leao P.N."/>
        </authorList>
    </citation>
    <scope>NUCLEOTIDE SEQUENCE [LARGE SCALE GENOMIC DNA]</scope>
    <source>
        <strain evidence="2 3">LEGE 00250</strain>
    </source>
</reference>
<gene>
    <name evidence="2" type="ORF">IQ227_22300</name>
</gene>
<organism evidence="2 3">
    <name type="scientific">Sphaerospermopsis aphanizomenoides LEGE 00250</name>
    <dbReference type="NCBI Taxonomy" id="2777972"/>
    <lineage>
        <taxon>Bacteria</taxon>
        <taxon>Bacillati</taxon>
        <taxon>Cyanobacteriota</taxon>
        <taxon>Cyanophyceae</taxon>
        <taxon>Nostocales</taxon>
        <taxon>Aphanizomenonaceae</taxon>
        <taxon>Sphaerospermopsis</taxon>
        <taxon>Sphaerospermopsis aphanizomenoides</taxon>
    </lineage>
</organism>
<keyword evidence="1" id="KW-0472">Membrane</keyword>
<comment type="caution">
    <text evidence="2">The sequence shown here is derived from an EMBL/GenBank/DDBJ whole genome shotgun (WGS) entry which is preliminary data.</text>
</comment>
<proteinExistence type="predicted"/>
<feature type="transmembrane region" description="Helical" evidence="1">
    <location>
        <begin position="77"/>
        <end position="96"/>
    </location>
</feature>
<keyword evidence="1" id="KW-1133">Transmembrane helix</keyword>
<evidence type="ECO:0000256" key="1">
    <source>
        <dbReference type="SAM" id="Phobius"/>
    </source>
</evidence>
<sequence>MTIDNCFIQGFRRERQPYGLKAPLSRGKNQKKSAFSILFLEERGHFQFFPVLFINWDFLWEKCQNQESEYLLIYSFLYRYLTSTVYLMVEVISLYYR</sequence>
<evidence type="ECO:0000313" key="3">
    <source>
        <dbReference type="Proteomes" id="UP000606776"/>
    </source>
</evidence>
<keyword evidence="1" id="KW-0812">Transmembrane</keyword>
<keyword evidence="3" id="KW-1185">Reference proteome</keyword>